<feature type="transmembrane region" description="Helical" evidence="1">
    <location>
        <begin position="228"/>
        <end position="247"/>
    </location>
</feature>
<protein>
    <recommendedName>
        <fullName evidence="4">Glycosyltransferase RgtA/B/C/D-like domain-containing protein</fullName>
    </recommendedName>
</protein>
<reference evidence="2 3" key="2">
    <citation type="submission" date="2019-01" db="EMBL/GenBank/DDBJ databases">
        <title>Motilimonas pumilus sp. nov., isolated from the gut of sea cucumber (Apostichopus japonicus).</title>
        <authorList>
            <person name="Wang F.-Q."/>
            <person name="Ren L.-H."/>
            <person name="Lin Y.-W."/>
            <person name="Sun G.-H."/>
            <person name="Du Z.-J."/>
            <person name="Zhao J.-X."/>
            <person name="Liu X.-J."/>
            <person name="Liu L.-J."/>
        </authorList>
    </citation>
    <scope>NUCLEOTIDE SEQUENCE [LARGE SCALE GENOMIC DNA]</scope>
    <source>
        <strain evidence="2 3">PLHSC7-2</strain>
    </source>
</reference>
<feature type="transmembrane region" description="Helical" evidence="1">
    <location>
        <begin position="188"/>
        <end position="221"/>
    </location>
</feature>
<evidence type="ECO:0000256" key="1">
    <source>
        <dbReference type="SAM" id="Phobius"/>
    </source>
</evidence>
<reference evidence="2 3" key="1">
    <citation type="submission" date="2018-09" db="EMBL/GenBank/DDBJ databases">
        <authorList>
            <person name="Wang F."/>
        </authorList>
    </citation>
    <scope>NUCLEOTIDE SEQUENCE [LARGE SCALE GENOMIC DNA]</scope>
    <source>
        <strain evidence="2 3">PLHSC7-2</strain>
    </source>
</reference>
<feature type="transmembrane region" description="Helical" evidence="1">
    <location>
        <begin position="108"/>
        <end position="130"/>
    </location>
</feature>
<feature type="transmembrane region" description="Helical" evidence="1">
    <location>
        <begin position="374"/>
        <end position="395"/>
    </location>
</feature>
<dbReference type="EMBL" id="QZCH01000025">
    <property type="protein sequence ID" value="RJG40305.1"/>
    <property type="molecule type" value="Genomic_DNA"/>
</dbReference>
<organism evidence="2 3">
    <name type="scientific">Motilimonas pumila</name>
    <dbReference type="NCBI Taxonomy" id="2303987"/>
    <lineage>
        <taxon>Bacteria</taxon>
        <taxon>Pseudomonadati</taxon>
        <taxon>Pseudomonadota</taxon>
        <taxon>Gammaproteobacteria</taxon>
        <taxon>Alteromonadales</taxon>
        <taxon>Alteromonadales genera incertae sedis</taxon>
        <taxon>Motilimonas</taxon>
    </lineage>
</organism>
<feature type="transmembrane region" description="Helical" evidence="1">
    <location>
        <begin position="418"/>
        <end position="438"/>
    </location>
</feature>
<feature type="transmembrane region" description="Helical" evidence="1">
    <location>
        <begin position="290"/>
        <end position="307"/>
    </location>
</feature>
<sequence length="457" mass="50596">MLNGLSRLHSLWVFLILWLATGITINLNDQRAFTLQQMGVDAIVSYQTYTLGHSPLDILTPRGDTFYAEKGILPAKQPGQFAIAAVPYWVLKNLGISYENNYDQAASWVTWLSTSLLAALALTCLYRLMLLWGFKQIYALSAVLSAGLASHWLVFAGISHHDILATSLLLFALAAAEKNHLVYQGNNVYWGILSGMFAGLIVFTSMLPALLVVAFGCYIFASLNLRTIASNGVGFILGLLPLALYNYHYFGNPLTQANVAGNYADTFFNFSWQQFSHHLNAYWGNGGLSIWKYSPIITLGFIGVWFLPRNLTRVKVFILLATLLHMAYLLNIETLGTCQYGPRYLLPLVPLFAIGLPVILQLGGERWQYLKGSVFGAIAGYSCLVSLIGAFAGAMQCDLNRFTGFKYLAELQRYHWDLYPFLVWVLPLFIAVILLTLLSYGTAQSTSAAPTSTADEA</sequence>
<feature type="transmembrane region" description="Helical" evidence="1">
    <location>
        <begin position="137"/>
        <end position="158"/>
    </location>
</feature>
<proteinExistence type="predicted"/>
<evidence type="ECO:0000313" key="3">
    <source>
        <dbReference type="Proteomes" id="UP000283255"/>
    </source>
</evidence>
<dbReference type="Proteomes" id="UP000283255">
    <property type="component" value="Unassembled WGS sequence"/>
</dbReference>
<evidence type="ECO:0000313" key="2">
    <source>
        <dbReference type="EMBL" id="RJG40305.1"/>
    </source>
</evidence>
<dbReference type="AlphaFoldDB" id="A0A418YBC7"/>
<keyword evidence="1" id="KW-1133">Transmembrane helix</keyword>
<dbReference type="RefSeq" id="WP_119911854.1">
    <property type="nucleotide sequence ID" value="NZ_QZCH01000025.1"/>
</dbReference>
<dbReference type="OrthoDB" id="6398754at2"/>
<gene>
    <name evidence="2" type="ORF">D1Z90_16245</name>
</gene>
<comment type="caution">
    <text evidence="2">The sequence shown here is derived from an EMBL/GenBank/DDBJ whole genome shotgun (WGS) entry which is preliminary data.</text>
</comment>
<keyword evidence="1" id="KW-0472">Membrane</keyword>
<feature type="transmembrane region" description="Helical" evidence="1">
    <location>
        <begin position="314"/>
        <end position="332"/>
    </location>
</feature>
<keyword evidence="3" id="KW-1185">Reference proteome</keyword>
<feature type="transmembrane region" description="Helical" evidence="1">
    <location>
        <begin position="344"/>
        <end position="362"/>
    </location>
</feature>
<keyword evidence="1" id="KW-0812">Transmembrane</keyword>
<name>A0A418YBC7_9GAMM</name>
<evidence type="ECO:0008006" key="4">
    <source>
        <dbReference type="Google" id="ProtNLM"/>
    </source>
</evidence>
<accession>A0A418YBC7</accession>